<organism evidence="2 3">
    <name type="scientific">Hibiscus sabdariffa</name>
    <name type="common">roselle</name>
    <dbReference type="NCBI Taxonomy" id="183260"/>
    <lineage>
        <taxon>Eukaryota</taxon>
        <taxon>Viridiplantae</taxon>
        <taxon>Streptophyta</taxon>
        <taxon>Embryophyta</taxon>
        <taxon>Tracheophyta</taxon>
        <taxon>Spermatophyta</taxon>
        <taxon>Magnoliopsida</taxon>
        <taxon>eudicotyledons</taxon>
        <taxon>Gunneridae</taxon>
        <taxon>Pentapetalae</taxon>
        <taxon>rosids</taxon>
        <taxon>malvids</taxon>
        <taxon>Malvales</taxon>
        <taxon>Malvaceae</taxon>
        <taxon>Malvoideae</taxon>
        <taxon>Hibiscus</taxon>
    </lineage>
</organism>
<evidence type="ECO:0000313" key="3">
    <source>
        <dbReference type="Proteomes" id="UP001472677"/>
    </source>
</evidence>
<reference evidence="2 3" key="1">
    <citation type="journal article" date="2024" name="G3 (Bethesda)">
        <title>Genome assembly of Hibiscus sabdariffa L. provides insights into metabolisms of medicinal natural products.</title>
        <authorList>
            <person name="Kim T."/>
        </authorList>
    </citation>
    <scope>NUCLEOTIDE SEQUENCE [LARGE SCALE GENOMIC DNA]</scope>
    <source>
        <strain evidence="2">TK-2024</strain>
        <tissue evidence="2">Old leaves</tissue>
    </source>
</reference>
<evidence type="ECO:0000313" key="2">
    <source>
        <dbReference type="EMBL" id="KAK8518049.1"/>
    </source>
</evidence>
<evidence type="ECO:0000256" key="1">
    <source>
        <dbReference type="SAM" id="MobiDB-lite"/>
    </source>
</evidence>
<sequence length="81" mass="9164">MRLLKTFLKPADGSPRKVSEPWSEVSKPFNSNQNFHPRFRNLWARMTNGMSRIETTGPALAEISAGIQISAERLDVLMAYV</sequence>
<accession>A0ABR2CEV5</accession>
<protein>
    <submittedName>
        <fullName evidence="2">Uncharacterized protein</fullName>
    </submittedName>
</protein>
<dbReference type="Proteomes" id="UP001472677">
    <property type="component" value="Unassembled WGS sequence"/>
</dbReference>
<feature type="region of interest" description="Disordered" evidence="1">
    <location>
        <begin position="1"/>
        <end position="28"/>
    </location>
</feature>
<dbReference type="EMBL" id="JBBPBM010000054">
    <property type="protein sequence ID" value="KAK8518049.1"/>
    <property type="molecule type" value="Genomic_DNA"/>
</dbReference>
<comment type="caution">
    <text evidence="2">The sequence shown here is derived from an EMBL/GenBank/DDBJ whole genome shotgun (WGS) entry which is preliminary data.</text>
</comment>
<gene>
    <name evidence="2" type="ORF">V6N12_033041</name>
</gene>
<keyword evidence="3" id="KW-1185">Reference proteome</keyword>
<name>A0ABR2CEV5_9ROSI</name>
<proteinExistence type="predicted"/>